<dbReference type="InterPro" id="IPR014721">
    <property type="entry name" value="Ribsml_uS5_D2-typ_fold_subgr"/>
</dbReference>
<dbReference type="InterPro" id="IPR005225">
    <property type="entry name" value="Small_GTP-bd"/>
</dbReference>
<comment type="catalytic activity">
    <reaction evidence="6">
        <text>GTP + H2O = GDP + phosphate + H(+)</text>
        <dbReference type="Rhea" id="RHEA:19669"/>
        <dbReference type="ChEBI" id="CHEBI:15377"/>
        <dbReference type="ChEBI" id="CHEBI:15378"/>
        <dbReference type="ChEBI" id="CHEBI:37565"/>
        <dbReference type="ChEBI" id="CHEBI:43474"/>
        <dbReference type="ChEBI" id="CHEBI:58189"/>
    </reaction>
    <physiologicalReaction direction="left-to-right" evidence="6">
        <dbReference type="Rhea" id="RHEA:19670"/>
    </physiologicalReaction>
</comment>
<dbReference type="CDD" id="cd03713">
    <property type="entry name" value="EFG_mtEFG_C"/>
    <property type="match status" value="1"/>
</dbReference>
<feature type="domain" description="Tr-type G" evidence="8">
    <location>
        <begin position="45"/>
        <end position="303"/>
    </location>
</feature>
<dbReference type="Pfam" id="PF14492">
    <property type="entry name" value="EFG_III"/>
    <property type="match status" value="1"/>
</dbReference>
<evidence type="ECO:0000313" key="10">
    <source>
        <dbReference type="Proteomes" id="UP000472267"/>
    </source>
</evidence>
<evidence type="ECO:0000259" key="8">
    <source>
        <dbReference type="PROSITE" id="PS51722"/>
    </source>
</evidence>
<dbReference type="Pfam" id="PF00009">
    <property type="entry name" value="GTP_EFTU"/>
    <property type="match status" value="1"/>
</dbReference>
<evidence type="ECO:0000256" key="2">
    <source>
        <dbReference type="ARBA" id="ARBA00022801"/>
    </source>
</evidence>
<dbReference type="PRINTS" id="PR00315">
    <property type="entry name" value="ELONGATNFCT"/>
</dbReference>
<dbReference type="SUPFAM" id="SSF52540">
    <property type="entry name" value="P-loop containing nucleoside triphosphate hydrolases"/>
    <property type="match status" value="1"/>
</dbReference>
<dbReference type="CDD" id="cd01886">
    <property type="entry name" value="EF-G"/>
    <property type="match status" value="1"/>
</dbReference>
<dbReference type="Ensembl" id="ENSSFAT00005026761.1">
    <property type="protein sequence ID" value="ENSSFAP00005025742.1"/>
    <property type="gene ID" value="ENSSFAG00005013235.1"/>
</dbReference>
<dbReference type="InterPro" id="IPR009000">
    <property type="entry name" value="Transl_B-barrel_sf"/>
</dbReference>
<reference evidence="9" key="1">
    <citation type="submission" date="2025-08" db="UniProtKB">
        <authorList>
            <consortium name="Ensembl"/>
        </authorList>
    </citation>
    <scope>IDENTIFICATION</scope>
</reference>
<dbReference type="Gene3D" id="3.30.70.240">
    <property type="match status" value="1"/>
</dbReference>
<dbReference type="Pfam" id="PF00679">
    <property type="entry name" value="EFG_C"/>
    <property type="match status" value="1"/>
</dbReference>
<sequence>MIWGRFLSAGLQSCRCRVRCPVQRHYSFLPDDVKSLRAVVNPDVSKIRNIGIMAHIDAGKTTTTERMLYYSGYTRALGDVDDGDTVTDFMAQERERGITIQSAAVTFDWKNHRINLIDTPGHVDFTLEVERALRVLDGAVAVFDASAGVEAQTLTVWRQAEKHHIPCVCFLNKMDKPTANFSIESIKQKLKANPVLLQIPVGSGKSFTGVVDLLTNQKLIWKLKSQRDDGRGFEVKSLGPADDPELLQVVGEARTALIEQLQEAVRRVTLARKGVPVLCGSSLRNKGVQPLLDAITAYLPAPSERHHDLWYKDDLCALAFKVLHDKQRGPLVFLRIYSGTLKSQTAVHNINRNNTERMSRLLVPFADQHVEIPSMPAGNIALTVGLKQTVTGDTIVSSKAAAAAAARRARSDGGTGKKRGEEAGVVLSGVEVPDPVFFCTIEPPTMAKQADLENALTCLQREDPSLKVRVDPDSGQTVLCGMGELHIEIIHDRIRREYGIETHLGPLQVAYRETILQEARTSDTLDRTVGGRRHVVTVELSVRPEVATSAGASCDVAFTDELQGQLSPDMREAVENGVQSSYLQGPLLGYPIQGVSTLIQSVSTEAGTSPAMVSACVSRCMLKAFRLAGGKLLEPLMSLEVTVSEDRLSAVLADLAQRRGTVRDIQSRHDDKVLLATVPLAEMMGYSTVLRTVTSGNATFSLELDTYEAMNPQEQSSLLKRRAGLL</sequence>
<dbReference type="CDD" id="cd16262">
    <property type="entry name" value="EFG_III"/>
    <property type="match status" value="1"/>
</dbReference>
<evidence type="ECO:0000256" key="1">
    <source>
        <dbReference type="ARBA" id="ARBA00022741"/>
    </source>
</evidence>
<dbReference type="Gene3D" id="3.30.230.10">
    <property type="match status" value="1"/>
</dbReference>
<evidence type="ECO:0000256" key="5">
    <source>
        <dbReference type="ARBA" id="ARBA00023134"/>
    </source>
</evidence>
<dbReference type="FunFam" id="3.30.230.10:FF:000033">
    <property type="entry name" value="Ribosome-releasing factor 2, mitochondrial"/>
    <property type="match status" value="1"/>
</dbReference>
<dbReference type="AlphaFoldDB" id="A0A672H9K1"/>
<dbReference type="SUPFAM" id="SSF54211">
    <property type="entry name" value="Ribosomal protein S5 domain 2-like"/>
    <property type="match status" value="1"/>
</dbReference>
<dbReference type="Pfam" id="PF03764">
    <property type="entry name" value="EFG_IV"/>
    <property type="match status" value="1"/>
</dbReference>
<evidence type="ECO:0000256" key="3">
    <source>
        <dbReference type="ARBA" id="ARBA00022917"/>
    </source>
</evidence>
<evidence type="ECO:0000256" key="4">
    <source>
        <dbReference type="ARBA" id="ARBA00023128"/>
    </source>
</evidence>
<dbReference type="InterPro" id="IPR041095">
    <property type="entry name" value="EFG_II"/>
</dbReference>
<dbReference type="Pfam" id="PF03144">
    <property type="entry name" value="GTP_EFTU_D2"/>
    <property type="match status" value="1"/>
</dbReference>
<dbReference type="GO" id="GO:0032543">
    <property type="term" value="P:mitochondrial translation"/>
    <property type="evidence" value="ECO:0007669"/>
    <property type="project" value="TreeGrafter"/>
</dbReference>
<dbReference type="FunFam" id="3.40.50.300:FF:000514">
    <property type="entry name" value="Ribosome-releasing factor 2, mitochondrial"/>
    <property type="match status" value="1"/>
</dbReference>
<keyword evidence="2" id="KW-0378">Hydrolase</keyword>
<gene>
    <name evidence="9" type="primary">gfm2</name>
</gene>
<dbReference type="PANTHER" id="PTHR43261:SF1">
    <property type="entry name" value="RIBOSOME-RELEASING FACTOR 2, MITOCHONDRIAL"/>
    <property type="match status" value="1"/>
</dbReference>
<dbReference type="InterPro" id="IPR005517">
    <property type="entry name" value="Transl_elong_EFG/EF2_IV"/>
</dbReference>
<dbReference type="InterPro" id="IPR000795">
    <property type="entry name" value="T_Tr_GTP-bd_dom"/>
</dbReference>
<dbReference type="FunFam" id="3.30.70.240:FF:000008">
    <property type="entry name" value="Ribosome-releasing factor 2, mitochondrial"/>
    <property type="match status" value="1"/>
</dbReference>
<proteinExistence type="predicted"/>
<accession>A0A672H9K1</accession>
<dbReference type="GO" id="GO:0003924">
    <property type="term" value="F:GTPase activity"/>
    <property type="evidence" value="ECO:0007669"/>
    <property type="project" value="InterPro"/>
</dbReference>
<dbReference type="FunFam" id="2.40.30.10:FF:000053">
    <property type="entry name" value="Ribosome-releasing factor 2, mitochondrial"/>
    <property type="match status" value="1"/>
</dbReference>
<dbReference type="Proteomes" id="UP000472267">
    <property type="component" value="Unassembled WGS sequence"/>
</dbReference>
<dbReference type="PANTHER" id="PTHR43261">
    <property type="entry name" value="TRANSLATION ELONGATION FACTOR G-RELATED"/>
    <property type="match status" value="1"/>
</dbReference>
<dbReference type="GO" id="GO:0032790">
    <property type="term" value="P:ribosome disassembly"/>
    <property type="evidence" value="ECO:0007669"/>
    <property type="project" value="TreeGrafter"/>
</dbReference>
<dbReference type="GO" id="GO:0005759">
    <property type="term" value="C:mitochondrial matrix"/>
    <property type="evidence" value="ECO:0007669"/>
    <property type="project" value="UniProtKB-ARBA"/>
</dbReference>
<name>A0A672H9K1_SALFA</name>
<dbReference type="CDD" id="cd04092">
    <property type="entry name" value="mtEFG2_II_like"/>
    <property type="match status" value="1"/>
</dbReference>
<organism evidence="9 10">
    <name type="scientific">Salarias fasciatus</name>
    <name type="common">Jewelled blenny</name>
    <name type="synonym">Blennius fasciatus</name>
    <dbReference type="NCBI Taxonomy" id="181472"/>
    <lineage>
        <taxon>Eukaryota</taxon>
        <taxon>Metazoa</taxon>
        <taxon>Chordata</taxon>
        <taxon>Craniata</taxon>
        <taxon>Vertebrata</taxon>
        <taxon>Euteleostomi</taxon>
        <taxon>Actinopterygii</taxon>
        <taxon>Neopterygii</taxon>
        <taxon>Teleostei</taxon>
        <taxon>Neoteleostei</taxon>
        <taxon>Acanthomorphata</taxon>
        <taxon>Ovalentaria</taxon>
        <taxon>Blenniimorphae</taxon>
        <taxon>Blenniiformes</taxon>
        <taxon>Blennioidei</taxon>
        <taxon>Blenniidae</taxon>
        <taxon>Salariinae</taxon>
        <taxon>Salarias</taxon>
    </lineage>
</organism>
<dbReference type="Gene3D" id="3.40.50.300">
    <property type="entry name" value="P-loop containing nucleotide triphosphate hydrolases"/>
    <property type="match status" value="1"/>
</dbReference>
<keyword evidence="3" id="KW-0648">Protein biosynthesis</keyword>
<dbReference type="SUPFAM" id="SSF54980">
    <property type="entry name" value="EF-G C-terminal domain-like"/>
    <property type="match status" value="2"/>
</dbReference>
<dbReference type="InterPro" id="IPR031157">
    <property type="entry name" value="G_TR_CS"/>
</dbReference>
<dbReference type="InterPro" id="IPR027417">
    <property type="entry name" value="P-loop_NTPase"/>
</dbReference>
<dbReference type="Gene3D" id="2.40.30.10">
    <property type="entry name" value="Translation factors"/>
    <property type="match status" value="1"/>
</dbReference>
<dbReference type="InterPro" id="IPR004161">
    <property type="entry name" value="EFTu-like_2"/>
</dbReference>
<keyword evidence="10" id="KW-1185">Reference proteome</keyword>
<dbReference type="FunFam" id="3.30.70.870:FF:000005">
    <property type="entry name" value="Ribosome-releasing factor 2, mitochondrial"/>
    <property type="match status" value="1"/>
</dbReference>
<dbReference type="SMART" id="SM00889">
    <property type="entry name" value="EFG_IV"/>
    <property type="match status" value="1"/>
</dbReference>
<keyword evidence="4" id="KW-0496">Mitochondrion</keyword>
<dbReference type="NCBIfam" id="TIGR00231">
    <property type="entry name" value="small_GTP"/>
    <property type="match status" value="1"/>
</dbReference>
<dbReference type="InterPro" id="IPR020568">
    <property type="entry name" value="Ribosomal_Su5_D2-typ_SF"/>
</dbReference>
<evidence type="ECO:0000256" key="7">
    <source>
        <dbReference type="ARBA" id="ARBA00081524"/>
    </source>
</evidence>
<dbReference type="SUPFAM" id="SSF50447">
    <property type="entry name" value="Translation proteins"/>
    <property type="match status" value="1"/>
</dbReference>
<dbReference type="Gene3D" id="3.30.70.870">
    <property type="entry name" value="Elongation Factor G (Translational Gtpase), domain 3"/>
    <property type="match status" value="1"/>
</dbReference>
<protein>
    <recommendedName>
        <fullName evidence="7">Elongation factor G2</fullName>
    </recommendedName>
</protein>
<reference evidence="9" key="2">
    <citation type="submission" date="2025-09" db="UniProtKB">
        <authorList>
            <consortium name="Ensembl"/>
        </authorList>
    </citation>
    <scope>IDENTIFICATION</scope>
</reference>
<dbReference type="InterPro" id="IPR035647">
    <property type="entry name" value="EFG_III/V"/>
</dbReference>
<keyword evidence="5" id="KW-0342">GTP-binding</keyword>
<dbReference type="InterPro" id="IPR000640">
    <property type="entry name" value="EFG_V-like"/>
</dbReference>
<evidence type="ECO:0000313" key="9">
    <source>
        <dbReference type="Ensembl" id="ENSSFAP00005025742.1"/>
    </source>
</evidence>
<dbReference type="PROSITE" id="PS51722">
    <property type="entry name" value="G_TR_2"/>
    <property type="match status" value="1"/>
</dbReference>
<evidence type="ECO:0000256" key="6">
    <source>
        <dbReference type="ARBA" id="ARBA00049117"/>
    </source>
</evidence>
<dbReference type="InterPro" id="IPR035649">
    <property type="entry name" value="EFG_V"/>
</dbReference>
<dbReference type="SMART" id="SM00838">
    <property type="entry name" value="EFG_C"/>
    <property type="match status" value="1"/>
</dbReference>
<dbReference type="PROSITE" id="PS00301">
    <property type="entry name" value="G_TR_1"/>
    <property type="match status" value="1"/>
</dbReference>
<dbReference type="GO" id="GO:0005525">
    <property type="term" value="F:GTP binding"/>
    <property type="evidence" value="ECO:0007669"/>
    <property type="project" value="UniProtKB-KW"/>
</dbReference>
<dbReference type="InterPro" id="IPR009022">
    <property type="entry name" value="EFG_III"/>
</dbReference>
<keyword evidence="1" id="KW-0547">Nucleotide-binding</keyword>